<evidence type="ECO:0000313" key="4">
    <source>
        <dbReference type="EMBL" id="KAH8025932.1"/>
    </source>
</evidence>
<keyword evidence="2" id="KW-0812">Transmembrane</keyword>
<keyword evidence="2" id="KW-0472">Membrane</keyword>
<sequence>MKSFLLFALFFSSAFAVPAFLPPNEVDDAFVEGSKAFALLLPAVALPYSVALIAVLVPLAKAFVLGAMNVFKLPFEVLVLGYLLLYVAMFTFPQLAPLLKLTSVLAARSESARATRAAGEPQFHAVDAVMDWARDYVPKWWMAAAEATEAPVMTSEPTTAATAEPTTSTTKSPSGMRKVSPPTSRAPAPVRSAKRPGSTKAPSTSSRCSSFRVCEATARLVKDYPVSAMFIGYISHFVKGIKFERAVREGMAGVDCSSIYPHCTR</sequence>
<feature type="region of interest" description="Disordered" evidence="1">
    <location>
        <begin position="151"/>
        <end position="206"/>
    </location>
</feature>
<reference evidence="4" key="1">
    <citation type="journal article" date="2020" name="Cell">
        <title>Large-Scale Comparative Analyses of Tick Genomes Elucidate Their Genetic Diversity and Vector Capacities.</title>
        <authorList>
            <consortium name="Tick Genome and Microbiome Consortium (TIGMIC)"/>
            <person name="Jia N."/>
            <person name="Wang J."/>
            <person name="Shi W."/>
            <person name="Du L."/>
            <person name="Sun Y."/>
            <person name="Zhan W."/>
            <person name="Jiang J.F."/>
            <person name="Wang Q."/>
            <person name="Zhang B."/>
            <person name="Ji P."/>
            <person name="Bell-Sakyi L."/>
            <person name="Cui X.M."/>
            <person name="Yuan T.T."/>
            <person name="Jiang B.G."/>
            <person name="Yang W.F."/>
            <person name="Lam T.T."/>
            <person name="Chang Q.C."/>
            <person name="Ding S.J."/>
            <person name="Wang X.J."/>
            <person name="Zhu J.G."/>
            <person name="Ruan X.D."/>
            <person name="Zhao L."/>
            <person name="Wei J.T."/>
            <person name="Ye R.Z."/>
            <person name="Que T.C."/>
            <person name="Du C.H."/>
            <person name="Zhou Y.H."/>
            <person name="Cheng J.X."/>
            <person name="Dai P.F."/>
            <person name="Guo W.B."/>
            <person name="Han X.H."/>
            <person name="Huang E.J."/>
            <person name="Li L.F."/>
            <person name="Wei W."/>
            <person name="Gao Y.C."/>
            <person name="Liu J.Z."/>
            <person name="Shao H.Z."/>
            <person name="Wang X."/>
            <person name="Wang C.C."/>
            <person name="Yang T.C."/>
            <person name="Huo Q.B."/>
            <person name="Li W."/>
            <person name="Chen H.Y."/>
            <person name="Chen S.E."/>
            <person name="Zhou L.G."/>
            <person name="Ni X.B."/>
            <person name="Tian J.H."/>
            <person name="Sheng Y."/>
            <person name="Liu T."/>
            <person name="Pan Y.S."/>
            <person name="Xia L.Y."/>
            <person name="Li J."/>
            <person name="Zhao F."/>
            <person name="Cao W.C."/>
        </authorList>
    </citation>
    <scope>NUCLEOTIDE SEQUENCE</scope>
    <source>
        <strain evidence="4">Rmic-2018</strain>
    </source>
</reference>
<reference evidence="4" key="2">
    <citation type="submission" date="2021-09" db="EMBL/GenBank/DDBJ databases">
        <authorList>
            <person name="Jia N."/>
            <person name="Wang J."/>
            <person name="Shi W."/>
            <person name="Du L."/>
            <person name="Sun Y."/>
            <person name="Zhan W."/>
            <person name="Jiang J."/>
            <person name="Wang Q."/>
            <person name="Zhang B."/>
            <person name="Ji P."/>
            <person name="Sakyi L.B."/>
            <person name="Cui X."/>
            <person name="Yuan T."/>
            <person name="Jiang B."/>
            <person name="Yang W."/>
            <person name="Lam T.T.-Y."/>
            <person name="Chang Q."/>
            <person name="Ding S."/>
            <person name="Wang X."/>
            <person name="Zhu J."/>
            <person name="Ruan X."/>
            <person name="Zhao L."/>
            <person name="Wei J."/>
            <person name="Que T."/>
            <person name="Du C."/>
            <person name="Cheng J."/>
            <person name="Dai P."/>
            <person name="Han X."/>
            <person name="Huang E."/>
            <person name="Gao Y."/>
            <person name="Liu J."/>
            <person name="Shao H."/>
            <person name="Ye R."/>
            <person name="Li L."/>
            <person name="Wei W."/>
            <person name="Wang X."/>
            <person name="Wang C."/>
            <person name="Huo Q."/>
            <person name="Li W."/>
            <person name="Guo W."/>
            <person name="Chen H."/>
            <person name="Chen S."/>
            <person name="Zhou L."/>
            <person name="Zhou L."/>
            <person name="Ni X."/>
            <person name="Tian J."/>
            <person name="Zhou Y."/>
            <person name="Sheng Y."/>
            <person name="Liu T."/>
            <person name="Pan Y."/>
            <person name="Xia L."/>
            <person name="Li J."/>
            <person name="Zhao F."/>
            <person name="Cao W."/>
        </authorList>
    </citation>
    <scope>NUCLEOTIDE SEQUENCE</scope>
    <source>
        <strain evidence="4">Rmic-2018</strain>
        <tissue evidence="4">Larvae</tissue>
    </source>
</reference>
<accession>A0A9J6DV23</accession>
<keyword evidence="5" id="KW-1185">Reference proteome</keyword>
<proteinExistence type="predicted"/>
<dbReference type="EMBL" id="JABSTU010000007">
    <property type="protein sequence ID" value="KAH8025932.1"/>
    <property type="molecule type" value="Genomic_DNA"/>
</dbReference>
<evidence type="ECO:0000313" key="5">
    <source>
        <dbReference type="Proteomes" id="UP000821866"/>
    </source>
</evidence>
<name>A0A9J6DV23_RHIMP</name>
<feature type="chain" id="PRO_5039927502" evidence="3">
    <location>
        <begin position="17"/>
        <end position="265"/>
    </location>
</feature>
<dbReference type="OMA" id="SAMFIGY"/>
<protein>
    <submittedName>
        <fullName evidence="4">Uncharacterized protein</fullName>
    </submittedName>
</protein>
<comment type="caution">
    <text evidence="4">The sequence shown here is derived from an EMBL/GenBank/DDBJ whole genome shotgun (WGS) entry which is preliminary data.</text>
</comment>
<evidence type="ECO:0000256" key="1">
    <source>
        <dbReference type="SAM" id="MobiDB-lite"/>
    </source>
</evidence>
<dbReference type="VEuPathDB" id="VectorBase:LOC119170589"/>
<feature type="signal peptide" evidence="3">
    <location>
        <begin position="1"/>
        <end position="16"/>
    </location>
</feature>
<dbReference type="OrthoDB" id="6505317at2759"/>
<gene>
    <name evidence="4" type="ORF">HPB51_014265</name>
</gene>
<evidence type="ECO:0000256" key="2">
    <source>
        <dbReference type="SAM" id="Phobius"/>
    </source>
</evidence>
<feature type="transmembrane region" description="Helical" evidence="2">
    <location>
        <begin position="77"/>
        <end position="96"/>
    </location>
</feature>
<dbReference type="AlphaFoldDB" id="A0A9J6DV23"/>
<feature type="transmembrane region" description="Helical" evidence="2">
    <location>
        <begin position="40"/>
        <end position="65"/>
    </location>
</feature>
<keyword evidence="3" id="KW-0732">Signal</keyword>
<feature type="compositionally biased region" description="Low complexity" evidence="1">
    <location>
        <begin position="154"/>
        <end position="170"/>
    </location>
</feature>
<evidence type="ECO:0000256" key="3">
    <source>
        <dbReference type="SAM" id="SignalP"/>
    </source>
</evidence>
<keyword evidence="2" id="KW-1133">Transmembrane helix</keyword>
<dbReference type="Proteomes" id="UP000821866">
    <property type="component" value="Unassembled WGS sequence"/>
</dbReference>
<organism evidence="4 5">
    <name type="scientific">Rhipicephalus microplus</name>
    <name type="common">Cattle tick</name>
    <name type="synonym">Boophilus microplus</name>
    <dbReference type="NCBI Taxonomy" id="6941"/>
    <lineage>
        <taxon>Eukaryota</taxon>
        <taxon>Metazoa</taxon>
        <taxon>Ecdysozoa</taxon>
        <taxon>Arthropoda</taxon>
        <taxon>Chelicerata</taxon>
        <taxon>Arachnida</taxon>
        <taxon>Acari</taxon>
        <taxon>Parasitiformes</taxon>
        <taxon>Ixodida</taxon>
        <taxon>Ixodoidea</taxon>
        <taxon>Ixodidae</taxon>
        <taxon>Rhipicephalinae</taxon>
        <taxon>Rhipicephalus</taxon>
        <taxon>Boophilus</taxon>
    </lineage>
</organism>